<dbReference type="Gene3D" id="1.10.10.10">
    <property type="entry name" value="Winged helix-like DNA-binding domain superfamily/Winged helix DNA-binding domain"/>
    <property type="match status" value="1"/>
</dbReference>
<dbReference type="InterPro" id="IPR036390">
    <property type="entry name" value="WH_DNA-bd_sf"/>
</dbReference>
<feature type="coiled-coil region" evidence="10">
    <location>
        <begin position="149"/>
        <end position="183"/>
    </location>
</feature>
<dbReference type="FunFam" id="1.10.10.10:FF:000037">
    <property type="entry name" value="Heat stress transcription factor B-4"/>
    <property type="match status" value="1"/>
</dbReference>
<proteinExistence type="inferred from homology"/>
<dbReference type="PANTHER" id="PTHR10015:SF273">
    <property type="entry name" value="HEAT STRESS TRANSCRIPTION FACTOR B-2A"/>
    <property type="match status" value="1"/>
</dbReference>
<evidence type="ECO:0000256" key="2">
    <source>
        <dbReference type="ARBA" id="ARBA00011233"/>
    </source>
</evidence>
<dbReference type="GO" id="GO:0000978">
    <property type="term" value="F:RNA polymerase II cis-regulatory region sequence-specific DNA binding"/>
    <property type="evidence" value="ECO:0007669"/>
    <property type="project" value="TreeGrafter"/>
</dbReference>
<dbReference type="InterPro" id="IPR000232">
    <property type="entry name" value="HSF_DNA-bd"/>
</dbReference>
<dbReference type="SMART" id="SM00415">
    <property type="entry name" value="HSF"/>
    <property type="match status" value="1"/>
</dbReference>
<dbReference type="EMBL" id="SPHZ02000011">
    <property type="protein sequence ID" value="KAF0893379.1"/>
    <property type="molecule type" value="Genomic_DNA"/>
</dbReference>
<feature type="compositionally biased region" description="Acidic residues" evidence="11">
    <location>
        <begin position="231"/>
        <end position="255"/>
    </location>
</feature>
<evidence type="ECO:0000259" key="12">
    <source>
        <dbReference type="PROSITE" id="PS00434"/>
    </source>
</evidence>
<dbReference type="OrthoDB" id="60033at2759"/>
<keyword evidence="5" id="KW-0346">Stress response</keyword>
<evidence type="ECO:0000256" key="5">
    <source>
        <dbReference type="ARBA" id="ARBA00023016"/>
    </source>
</evidence>
<feature type="region of interest" description="Disordered" evidence="11">
    <location>
        <begin position="195"/>
        <end position="278"/>
    </location>
</feature>
<feature type="compositionally biased region" description="Low complexity" evidence="11">
    <location>
        <begin position="106"/>
        <end position="132"/>
    </location>
</feature>
<comment type="similarity">
    <text evidence="9">Belongs to the HSF family.</text>
</comment>
<keyword evidence="4" id="KW-0805">Transcription regulation</keyword>
<evidence type="ECO:0000256" key="9">
    <source>
        <dbReference type="RuleBase" id="RU004020"/>
    </source>
</evidence>
<comment type="subcellular location">
    <subcellularLocation>
        <location evidence="1">Nucleus</location>
    </subcellularLocation>
</comment>
<accession>A0A6G1BZD7</accession>
<dbReference type="Proteomes" id="UP000479710">
    <property type="component" value="Unassembled WGS sequence"/>
</dbReference>
<keyword evidence="14" id="KW-1185">Reference proteome</keyword>
<reference evidence="13 14" key="1">
    <citation type="submission" date="2019-11" db="EMBL/GenBank/DDBJ databases">
        <title>Whole genome sequence of Oryza granulata.</title>
        <authorList>
            <person name="Li W."/>
        </authorList>
    </citation>
    <scope>NUCLEOTIDE SEQUENCE [LARGE SCALE GENOMIC DNA]</scope>
    <source>
        <strain evidence="14">cv. Menghai</strain>
        <tissue evidence="13">Leaf</tissue>
    </source>
</reference>
<keyword evidence="8" id="KW-0539">Nucleus</keyword>
<name>A0A6G1BZD7_9ORYZ</name>
<dbReference type="GO" id="GO:0003700">
    <property type="term" value="F:DNA-binding transcription factor activity"/>
    <property type="evidence" value="ECO:0007669"/>
    <property type="project" value="InterPro"/>
</dbReference>
<organism evidence="13 14">
    <name type="scientific">Oryza meyeriana var. granulata</name>
    <dbReference type="NCBI Taxonomy" id="110450"/>
    <lineage>
        <taxon>Eukaryota</taxon>
        <taxon>Viridiplantae</taxon>
        <taxon>Streptophyta</taxon>
        <taxon>Embryophyta</taxon>
        <taxon>Tracheophyta</taxon>
        <taxon>Spermatophyta</taxon>
        <taxon>Magnoliopsida</taxon>
        <taxon>Liliopsida</taxon>
        <taxon>Poales</taxon>
        <taxon>Poaceae</taxon>
        <taxon>BOP clade</taxon>
        <taxon>Oryzoideae</taxon>
        <taxon>Oryzeae</taxon>
        <taxon>Oryzinae</taxon>
        <taxon>Oryza</taxon>
        <taxon>Oryza meyeriana</taxon>
    </lineage>
</organism>
<dbReference type="GO" id="GO:0006357">
    <property type="term" value="P:regulation of transcription by RNA polymerase II"/>
    <property type="evidence" value="ECO:0007669"/>
    <property type="project" value="TreeGrafter"/>
</dbReference>
<protein>
    <recommendedName>
        <fullName evidence="12">HSF-type DNA-binding domain-containing protein</fullName>
    </recommendedName>
</protein>
<dbReference type="SUPFAM" id="SSF46785">
    <property type="entry name" value="Winged helix' DNA-binding domain"/>
    <property type="match status" value="1"/>
</dbReference>
<dbReference type="AlphaFoldDB" id="A0A6G1BZD7"/>
<evidence type="ECO:0000313" key="14">
    <source>
        <dbReference type="Proteomes" id="UP000479710"/>
    </source>
</evidence>
<dbReference type="PRINTS" id="PR00056">
    <property type="entry name" value="HSFDOMAIN"/>
</dbReference>
<keyword evidence="6" id="KW-0238">DNA-binding</keyword>
<keyword evidence="3" id="KW-0597">Phosphoprotein</keyword>
<evidence type="ECO:0000313" key="13">
    <source>
        <dbReference type="EMBL" id="KAF0893379.1"/>
    </source>
</evidence>
<feature type="domain" description="HSF-type DNA-binding" evidence="12">
    <location>
        <begin position="50"/>
        <end position="74"/>
    </location>
</feature>
<dbReference type="PANTHER" id="PTHR10015">
    <property type="entry name" value="HEAT SHOCK TRANSCRIPTION FACTOR"/>
    <property type="match status" value="1"/>
</dbReference>
<dbReference type="GO" id="GO:0005634">
    <property type="term" value="C:nucleus"/>
    <property type="evidence" value="ECO:0007669"/>
    <property type="project" value="UniProtKB-SubCell"/>
</dbReference>
<keyword evidence="7" id="KW-0804">Transcription</keyword>
<evidence type="ECO:0000256" key="10">
    <source>
        <dbReference type="SAM" id="Coils"/>
    </source>
</evidence>
<evidence type="ECO:0000256" key="6">
    <source>
        <dbReference type="ARBA" id="ARBA00023125"/>
    </source>
</evidence>
<evidence type="ECO:0000256" key="4">
    <source>
        <dbReference type="ARBA" id="ARBA00023015"/>
    </source>
</evidence>
<evidence type="ECO:0000256" key="7">
    <source>
        <dbReference type="ARBA" id="ARBA00023163"/>
    </source>
</evidence>
<dbReference type="PROSITE" id="PS00434">
    <property type="entry name" value="HSF_DOMAIN"/>
    <property type="match status" value="1"/>
</dbReference>
<feature type="compositionally biased region" description="Basic and acidic residues" evidence="11">
    <location>
        <begin position="264"/>
        <end position="275"/>
    </location>
</feature>
<feature type="region of interest" description="Disordered" evidence="11">
    <location>
        <begin position="97"/>
        <end position="140"/>
    </location>
</feature>
<evidence type="ECO:0000256" key="1">
    <source>
        <dbReference type="ARBA" id="ARBA00004123"/>
    </source>
</evidence>
<comment type="caution">
    <text evidence="13">The sequence shown here is derived from an EMBL/GenBank/DDBJ whole genome shotgun (WGS) entry which is preliminary data.</text>
</comment>
<gene>
    <name evidence="13" type="ORF">E2562_024202</name>
</gene>
<dbReference type="Pfam" id="PF00447">
    <property type="entry name" value="HSF_DNA-bind"/>
    <property type="match status" value="1"/>
</dbReference>
<evidence type="ECO:0000256" key="11">
    <source>
        <dbReference type="SAM" id="MobiDB-lite"/>
    </source>
</evidence>
<keyword evidence="10" id="KW-0175">Coiled coil</keyword>
<sequence>MASPAAGTPPFLTKTYAMVEDPSTDDTISWNDSGTAFVVWRPAEFARDLLPKHFKHSNFSSFVRQLNTYGFKKVVADRWEFANECFRRGEKHLLGGIQRRKGSGTGAAAPSGGIPTAIPISSPPTSSGGEPAVSSSPPRGAAAIAAGAAAGVSGAVAELEEENARLRRENARLARELARARRLCDGVRRLVSRYDHGGEEEGEGDEGHGGGVGKPMLFGVAIGGKRSREENGDDEEEDEGADEDGEDDEEEEDDDERHATRRGTVREGKARRTDLSDLDVLALSVRAAAAARPGGGSRDRKSSVS</sequence>
<comment type="subunit">
    <text evidence="2">Homotrimer.</text>
</comment>
<evidence type="ECO:0000256" key="3">
    <source>
        <dbReference type="ARBA" id="ARBA00022553"/>
    </source>
</evidence>
<dbReference type="CDD" id="cd14686">
    <property type="entry name" value="bZIP"/>
    <property type="match status" value="1"/>
</dbReference>
<evidence type="ECO:0000256" key="8">
    <source>
        <dbReference type="ARBA" id="ARBA00023242"/>
    </source>
</evidence>
<dbReference type="InterPro" id="IPR036388">
    <property type="entry name" value="WH-like_DNA-bd_sf"/>
</dbReference>